<accession>A0ABT1RW68</accession>
<comment type="function">
    <text evidence="7">May play the central regulatory role in sporulation. It may be an element of the effector pathway responsible for the activation of sporulation genes in response to nutritional stress. Spo0A may act in concert with spo0H (a sigma factor) to control the expression of some genes that are critical to the sporulation process.</text>
</comment>
<dbReference type="InterPro" id="IPR001867">
    <property type="entry name" value="OmpR/PhoB-type_DNA-bd"/>
</dbReference>
<dbReference type="Pfam" id="PF00486">
    <property type="entry name" value="Trans_reg_C"/>
    <property type="match status" value="1"/>
</dbReference>
<dbReference type="Gene3D" id="3.40.50.2300">
    <property type="match status" value="1"/>
</dbReference>
<keyword evidence="6" id="KW-0804">Transcription</keyword>
<keyword evidence="13" id="KW-1185">Reference proteome</keyword>
<keyword evidence="3" id="KW-0902">Two-component regulatory system</keyword>
<protein>
    <recommendedName>
        <fullName evidence="1">Stage 0 sporulation protein A homolog</fullName>
    </recommendedName>
</protein>
<dbReference type="PANTHER" id="PTHR48111:SF1">
    <property type="entry name" value="TWO-COMPONENT RESPONSE REGULATOR ORR33"/>
    <property type="match status" value="1"/>
</dbReference>
<evidence type="ECO:0000256" key="8">
    <source>
        <dbReference type="PROSITE-ProRule" id="PRU00169"/>
    </source>
</evidence>
<evidence type="ECO:0000256" key="9">
    <source>
        <dbReference type="PROSITE-ProRule" id="PRU01091"/>
    </source>
</evidence>
<feature type="DNA-binding region" description="OmpR/PhoB-type" evidence="9">
    <location>
        <begin position="127"/>
        <end position="227"/>
    </location>
</feature>
<dbReference type="PROSITE" id="PS51755">
    <property type="entry name" value="OMPR_PHOB"/>
    <property type="match status" value="1"/>
</dbReference>
<dbReference type="CDD" id="cd17574">
    <property type="entry name" value="REC_OmpR"/>
    <property type="match status" value="1"/>
</dbReference>
<dbReference type="SMART" id="SM00862">
    <property type="entry name" value="Trans_reg_C"/>
    <property type="match status" value="1"/>
</dbReference>
<evidence type="ECO:0000259" key="10">
    <source>
        <dbReference type="PROSITE" id="PS50110"/>
    </source>
</evidence>
<dbReference type="InterPro" id="IPR036388">
    <property type="entry name" value="WH-like_DNA-bd_sf"/>
</dbReference>
<dbReference type="RefSeq" id="WP_066862250.1">
    <property type="nucleotide sequence ID" value="NZ_CABKVV010000012.1"/>
</dbReference>
<dbReference type="Pfam" id="PF00072">
    <property type="entry name" value="Response_reg"/>
    <property type="match status" value="1"/>
</dbReference>
<proteinExistence type="predicted"/>
<dbReference type="SUPFAM" id="SSF52172">
    <property type="entry name" value="CheY-like"/>
    <property type="match status" value="1"/>
</dbReference>
<dbReference type="SMART" id="SM00448">
    <property type="entry name" value="REC"/>
    <property type="match status" value="1"/>
</dbReference>
<keyword evidence="5 9" id="KW-0238">DNA-binding</keyword>
<dbReference type="CDD" id="cd00383">
    <property type="entry name" value="trans_reg_C"/>
    <property type="match status" value="1"/>
</dbReference>
<feature type="domain" description="Response regulatory" evidence="10">
    <location>
        <begin position="5"/>
        <end position="118"/>
    </location>
</feature>
<evidence type="ECO:0000256" key="5">
    <source>
        <dbReference type="ARBA" id="ARBA00023125"/>
    </source>
</evidence>
<dbReference type="PROSITE" id="PS50110">
    <property type="entry name" value="RESPONSE_REGULATORY"/>
    <property type="match status" value="1"/>
</dbReference>
<feature type="domain" description="OmpR/PhoB-type" evidence="11">
    <location>
        <begin position="127"/>
        <end position="227"/>
    </location>
</feature>
<reference evidence="12 13" key="1">
    <citation type="submission" date="2022-06" db="EMBL/GenBank/DDBJ databases">
        <title>Isolation of gut microbiota from human fecal samples.</title>
        <authorList>
            <person name="Pamer E.G."/>
            <person name="Barat B."/>
            <person name="Waligurski E."/>
            <person name="Medina S."/>
            <person name="Paddock L."/>
            <person name="Mostad J."/>
        </authorList>
    </citation>
    <scope>NUCLEOTIDE SEQUENCE [LARGE SCALE GENOMIC DNA]</scope>
    <source>
        <strain evidence="12 13">DFI.9.73</strain>
    </source>
</reference>
<dbReference type="InterPro" id="IPR001789">
    <property type="entry name" value="Sig_transdc_resp-reg_receiver"/>
</dbReference>
<evidence type="ECO:0000259" key="11">
    <source>
        <dbReference type="PROSITE" id="PS51755"/>
    </source>
</evidence>
<feature type="modified residue" description="4-aspartylphosphate" evidence="8">
    <location>
        <position position="54"/>
    </location>
</feature>
<organism evidence="12 13">
    <name type="scientific">Neglectibacter timonensis</name>
    <dbReference type="NCBI Taxonomy" id="1776382"/>
    <lineage>
        <taxon>Bacteria</taxon>
        <taxon>Bacillati</taxon>
        <taxon>Bacillota</taxon>
        <taxon>Clostridia</taxon>
        <taxon>Eubacteriales</taxon>
        <taxon>Oscillospiraceae</taxon>
        <taxon>Neglectibacter</taxon>
    </lineage>
</organism>
<dbReference type="PANTHER" id="PTHR48111">
    <property type="entry name" value="REGULATOR OF RPOS"/>
    <property type="match status" value="1"/>
</dbReference>
<dbReference type="GeneID" id="90531829"/>
<dbReference type="Gene3D" id="6.10.250.690">
    <property type="match status" value="1"/>
</dbReference>
<evidence type="ECO:0000313" key="13">
    <source>
        <dbReference type="Proteomes" id="UP001524473"/>
    </source>
</evidence>
<dbReference type="Gene3D" id="1.10.10.10">
    <property type="entry name" value="Winged helix-like DNA-binding domain superfamily/Winged helix DNA-binding domain"/>
    <property type="match status" value="1"/>
</dbReference>
<sequence length="234" mass="26296">MRRSTLLLVEDSKEVLEDNRKALVAAGYEVLAASTLAGARERLARRQPDLILLDVLLPDGNGVELCRELRDSTAAPILFLTSLGESEQIVEGLRAGGDDYVTKPYRMEELLARVEAQLRRTERIRGEAAEGVGGLTLDARAQRAFLEGKDLLLKPKEFQLLCVLLRGRDRFRTAEELYQEVWGLDANADARTVLVHISNLRAKLRGGREEGNIQIQREGSRGYRLTLEAEKEWE</sequence>
<evidence type="ECO:0000313" key="12">
    <source>
        <dbReference type="EMBL" id="MCQ4838908.1"/>
    </source>
</evidence>
<gene>
    <name evidence="12" type="ORF">NE695_03140</name>
</gene>
<dbReference type="EMBL" id="JANFZH010000005">
    <property type="protein sequence ID" value="MCQ4838908.1"/>
    <property type="molecule type" value="Genomic_DNA"/>
</dbReference>
<dbReference type="Proteomes" id="UP001524473">
    <property type="component" value="Unassembled WGS sequence"/>
</dbReference>
<dbReference type="InterPro" id="IPR011006">
    <property type="entry name" value="CheY-like_superfamily"/>
</dbReference>
<evidence type="ECO:0000256" key="6">
    <source>
        <dbReference type="ARBA" id="ARBA00023163"/>
    </source>
</evidence>
<evidence type="ECO:0000256" key="2">
    <source>
        <dbReference type="ARBA" id="ARBA00022553"/>
    </source>
</evidence>
<evidence type="ECO:0000256" key="7">
    <source>
        <dbReference type="ARBA" id="ARBA00024867"/>
    </source>
</evidence>
<keyword evidence="4" id="KW-0805">Transcription regulation</keyword>
<comment type="caution">
    <text evidence="12">The sequence shown here is derived from an EMBL/GenBank/DDBJ whole genome shotgun (WGS) entry which is preliminary data.</text>
</comment>
<evidence type="ECO:0000256" key="4">
    <source>
        <dbReference type="ARBA" id="ARBA00023015"/>
    </source>
</evidence>
<evidence type="ECO:0000256" key="1">
    <source>
        <dbReference type="ARBA" id="ARBA00018672"/>
    </source>
</evidence>
<name>A0ABT1RW68_9FIRM</name>
<evidence type="ECO:0000256" key="3">
    <source>
        <dbReference type="ARBA" id="ARBA00023012"/>
    </source>
</evidence>
<keyword evidence="2 8" id="KW-0597">Phosphoprotein</keyword>
<dbReference type="InterPro" id="IPR039420">
    <property type="entry name" value="WalR-like"/>
</dbReference>